<reference evidence="1 2" key="1">
    <citation type="journal article" date="2007" name="Nature">
        <title>Evolution of genes and genomes on the Drosophila phylogeny.</title>
        <authorList>
            <consortium name="Drosophila 12 Genomes Consortium"/>
            <person name="Clark A.G."/>
            <person name="Eisen M.B."/>
            <person name="Smith D.R."/>
            <person name="Bergman C.M."/>
            <person name="Oliver B."/>
            <person name="Markow T.A."/>
            <person name="Kaufman T.C."/>
            <person name="Kellis M."/>
            <person name="Gelbart W."/>
            <person name="Iyer V.N."/>
            <person name="Pollard D.A."/>
            <person name="Sackton T.B."/>
            <person name="Larracuente A.M."/>
            <person name="Singh N.D."/>
            <person name="Abad J.P."/>
            <person name="Abt D.N."/>
            <person name="Adryan B."/>
            <person name="Aguade M."/>
            <person name="Akashi H."/>
            <person name="Anderson W.W."/>
            <person name="Aquadro C.F."/>
            <person name="Ardell D.H."/>
            <person name="Arguello R."/>
            <person name="Artieri C.G."/>
            <person name="Barbash D.A."/>
            <person name="Barker D."/>
            <person name="Barsanti P."/>
            <person name="Batterham P."/>
            <person name="Batzoglou S."/>
            <person name="Begun D."/>
            <person name="Bhutkar A."/>
            <person name="Blanco E."/>
            <person name="Bosak S.A."/>
            <person name="Bradley R.K."/>
            <person name="Brand A.D."/>
            <person name="Brent M.R."/>
            <person name="Brooks A.N."/>
            <person name="Brown R.H."/>
            <person name="Butlin R.K."/>
            <person name="Caggese C."/>
            <person name="Calvi B.R."/>
            <person name="Bernardo de Carvalho A."/>
            <person name="Caspi A."/>
            <person name="Castrezana S."/>
            <person name="Celniker S.E."/>
            <person name="Chang J.L."/>
            <person name="Chapple C."/>
            <person name="Chatterji S."/>
            <person name="Chinwalla A."/>
            <person name="Civetta A."/>
            <person name="Clifton S.W."/>
            <person name="Comeron J.M."/>
            <person name="Costello J.C."/>
            <person name="Coyne J.A."/>
            <person name="Daub J."/>
            <person name="David R.G."/>
            <person name="Delcher A.L."/>
            <person name="Delehaunty K."/>
            <person name="Do C.B."/>
            <person name="Ebling H."/>
            <person name="Edwards K."/>
            <person name="Eickbush T."/>
            <person name="Evans J.D."/>
            <person name="Filipski A."/>
            <person name="Findeiss S."/>
            <person name="Freyhult E."/>
            <person name="Fulton L."/>
            <person name="Fulton R."/>
            <person name="Garcia A.C."/>
            <person name="Gardiner A."/>
            <person name="Garfield D.A."/>
            <person name="Garvin B.E."/>
            <person name="Gibson G."/>
            <person name="Gilbert D."/>
            <person name="Gnerre S."/>
            <person name="Godfrey J."/>
            <person name="Good R."/>
            <person name="Gotea V."/>
            <person name="Gravely B."/>
            <person name="Greenberg A.J."/>
            <person name="Griffiths-Jones S."/>
            <person name="Gross S."/>
            <person name="Guigo R."/>
            <person name="Gustafson E.A."/>
            <person name="Haerty W."/>
            <person name="Hahn M.W."/>
            <person name="Halligan D.L."/>
            <person name="Halpern A.L."/>
            <person name="Halter G.M."/>
            <person name="Han M.V."/>
            <person name="Heger A."/>
            <person name="Hillier L."/>
            <person name="Hinrichs A.S."/>
            <person name="Holmes I."/>
            <person name="Hoskins R.A."/>
            <person name="Hubisz M.J."/>
            <person name="Hultmark D."/>
            <person name="Huntley M.A."/>
            <person name="Jaffe D.B."/>
            <person name="Jagadeeshan S."/>
            <person name="Jeck W.R."/>
            <person name="Johnson J."/>
            <person name="Jones C.D."/>
            <person name="Jordan W.C."/>
            <person name="Karpen G.H."/>
            <person name="Kataoka E."/>
            <person name="Keightley P.D."/>
            <person name="Kheradpour P."/>
            <person name="Kirkness E.F."/>
            <person name="Koerich L.B."/>
            <person name="Kristiansen K."/>
            <person name="Kudrna D."/>
            <person name="Kulathinal R.J."/>
            <person name="Kumar S."/>
            <person name="Kwok R."/>
            <person name="Lander E."/>
            <person name="Langley C.H."/>
            <person name="Lapoint R."/>
            <person name="Lazzaro B.P."/>
            <person name="Lee S.J."/>
            <person name="Levesque L."/>
            <person name="Li R."/>
            <person name="Lin C.F."/>
            <person name="Lin M.F."/>
            <person name="Lindblad-Toh K."/>
            <person name="Llopart A."/>
            <person name="Long M."/>
            <person name="Low L."/>
            <person name="Lozovsky E."/>
            <person name="Lu J."/>
            <person name="Luo M."/>
            <person name="Machado C.A."/>
            <person name="Makalowski W."/>
            <person name="Marzo M."/>
            <person name="Matsuda M."/>
            <person name="Matzkin L."/>
            <person name="McAllister B."/>
            <person name="McBride C.S."/>
            <person name="McKernan B."/>
            <person name="McKernan K."/>
            <person name="Mendez-Lago M."/>
            <person name="Minx P."/>
            <person name="Mollenhauer M.U."/>
            <person name="Montooth K."/>
            <person name="Mount S.M."/>
            <person name="Mu X."/>
            <person name="Myers E."/>
            <person name="Negre B."/>
            <person name="Newfeld S."/>
            <person name="Nielsen R."/>
            <person name="Noor M.A."/>
            <person name="O'Grady P."/>
            <person name="Pachter L."/>
            <person name="Papaceit M."/>
            <person name="Parisi M.J."/>
            <person name="Parisi M."/>
            <person name="Parts L."/>
            <person name="Pedersen J.S."/>
            <person name="Pesole G."/>
            <person name="Phillippy A.M."/>
            <person name="Ponting C.P."/>
            <person name="Pop M."/>
            <person name="Porcelli D."/>
            <person name="Powell J.R."/>
            <person name="Prohaska S."/>
            <person name="Pruitt K."/>
            <person name="Puig M."/>
            <person name="Quesneville H."/>
            <person name="Ram K.R."/>
            <person name="Rand D."/>
            <person name="Rasmussen M.D."/>
            <person name="Reed L.K."/>
            <person name="Reenan R."/>
            <person name="Reily A."/>
            <person name="Remington K.A."/>
            <person name="Rieger T.T."/>
            <person name="Ritchie M.G."/>
            <person name="Robin C."/>
            <person name="Rogers Y.H."/>
            <person name="Rohde C."/>
            <person name="Rozas J."/>
            <person name="Rubenfield M.J."/>
            <person name="Ruiz A."/>
            <person name="Russo S."/>
            <person name="Salzberg S.L."/>
            <person name="Sanchez-Gracia A."/>
            <person name="Saranga D.J."/>
            <person name="Sato H."/>
            <person name="Schaeffer S.W."/>
            <person name="Schatz M.C."/>
            <person name="Schlenke T."/>
            <person name="Schwartz R."/>
            <person name="Segarra C."/>
            <person name="Singh R.S."/>
            <person name="Sirot L."/>
            <person name="Sirota M."/>
            <person name="Sisneros N.B."/>
            <person name="Smith C.D."/>
            <person name="Smith T.F."/>
            <person name="Spieth J."/>
            <person name="Stage D.E."/>
            <person name="Stark A."/>
            <person name="Stephan W."/>
            <person name="Strausberg R.L."/>
            <person name="Strempel S."/>
            <person name="Sturgill D."/>
            <person name="Sutton G."/>
            <person name="Sutton G.G."/>
            <person name="Tao W."/>
            <person name="Teichmann S."/>
            <person name="Tobari Y.N."/>
            <person name="Tomimura Y."/>
            <person name="Tsolas J.M."/>
            <person name="Valente V.L."/>
            <person name="Venter E."/>
            <person name="Venter J.C."/>
            <person name="Vicario S."/>
            <person name="Vieira F.G."/>
            <person name="Vilella A.J."/>
            <person name="Villasante A."/>
            <person name="Walenz B."/>
            <person name="Wang J."/>
            <person name="Wasserman M."/>
            <person name="Watts T."/>
            <person name="Wilson D."/>
            <person name="Wilson R.K."/>
            <person name="Wing R.A."/>
            <person name="Wolfner M.F."/>
            <person name="Wong A."/>
            <person name="Wong G.K."/>
            <person name="Wu C.I."/>
            <person name="Wu G."/>
            <person name="Yamamoto D."/>
            <person name="Yang H.P."/>
            <person name="Yang S.P."/>
            <person name="Yorke J.A."/>
            <person name="Yoshida K."/>
            <person name="Zdobnov E."/>
            <person name="Zhang P."/>
            <person name="Zhang Y."/>
            <person name="Zimin A.V."/>
            <person name="Baldwin J."/>
            <person name="Abdouelleil A."/>
            <person name="Abdulkadir J."/>
            <person name="Abebe A."/>
            <person name="Abera B."/>
            <person name="Abreu J."/>
            <person name="Acer S.C."/>
            <person name="Aftuck L."/>
            <person name="Alexander A."/>
            <person name="An P."/>
            <person name="Anderson E."/>
            <person name="Anderson S."/>
            <person name="Arachi H."/>
            <person name="Azer M."/>
            <person name="Bachantsang P."/>
            <person name="Barry A."/>
            <person name="Bayul T."/>
            <person name="Berlin A."/>
            <person name="Bessette D."/>
            <person name="Bloom T."/>
            <person name="Blye J."/>
            <person name="Boguslavskiy L."/>
            <person name="Bonnet C."/>
            <person name="Boukhgalter B."/>
            <person name="Bourzgui I."/>
            <person name="Brown A."/>
            <person name="Cahill P."/>
            <person name="Channer S."/>
            <person name="Cheshatsang Y."/>
            <person name="Chuda L."/>
            <person name="Citroen M."/>
            <person name="Collymore A."/>
            <person name="Cooke P."/>
            <person name="Costello M."/>
            <person name="D'Aco K."/>
            <person name="Daza R."/>
            <person name="De Haan G."/>
            <person name="DeGray S."/>
            <person name="DeMaso C."/>
            <person name="Dhargay N."/>
            <person name="Dooley K."/>
            <person name="Dooley E."/>
            <person name="Doricent M."/>
            <person name="Dorje P."/>
            <person name="Dorjee K."/>
            <person name="Dupes A."/>
            <person name="Elong R."/>
            <person name="Falk J."/>
            <person name="Farina A."/>
            <person name="Faro S."/>
            <person name="Ferguson D."/>
            <person name="Fisher S."/>
            <person name="Foley C.D."/>
            <person name="Franke A."/>
            <person name="Friedrich D."/>
            <person name="Gadbois L."/>
            <person name="Gearin G."/>
            <person name="Gearin C.R."/>
            <person name="Giannoukos G."/>
            <person name="Goode T."/>
            <person name="Graham J."/>
            <person name="Grandbois E."/>
            <person name="Grewal S."/>
            <person name="Gyaltsen K."/>
            <person name="Hafez N."/>
            <person name="Hagos B."/>
            <person name="Hall J."/>
            <person name="Henson C."/>
            <person name="Hollinger A."/>
            <person name="Honan T."/>
            <person name="Huard M.D."/>
            <person name="Hughes L."/>
            <person name="Hurhula B."/>
            <person name="Husby M.E."/>
            <person name="Kamat A."/>
            <person name="Kanga B."/>
            <person name="Kashin S."/>
            <person name="Khazanovich D."/>
            <person name="Kisner P."/>
            <person name="Lance K."/>
            <person name="Lara M."/>
            <person name="Lee W."/>
            <person name="Lennon N."/>
            <person name="Letendre F."/>
            <person name="LeVine R."/>
            <person name="Lipovsky A."/>
            <person name="Liu X."/>
            <person name="Liu J."/>
            <person name="Liu S."/>
            <person name="Lokyitsang T."/>
            <person name="Lokyitsang Y."/>
            <person name="Lubonja R."/>
            <person name="Lui A."/>
            <person name="MacDonald P."/>
            <person name="Magnisalis V."/>
            <person name="Maru K."/>
            <person name="Matthews C."/>
            <person name="McCusker W."/>
            <person name="McDonough S."/>
            <person name="Mehta T."/>
            <person name="Meldrim J."/>
            <person name="Meneus L."/>
            <person name="Mihai O."/>
            <person name="Mihalev A."/>
            <person name="Mihova T."/>
            <person name="Mittelman R."/>
            <person name="Mlenga V."/>
            <person name="Montmayeur A."/>
            <person name="Mulrain L."/>
            <person name="Navidi A."/>
            <person name="Naylor J."/>
            <person name="Negash T."/>
            <person name="Nguyen T."/>
            <person name="Nguyen N."/>
            <person name="Nicol R."/>
            <person name="Norbu C."/>
            <person name="Norbu N."/>
            <person name="Novod N."/>
            <person name="O'Neill B."/>
            <person name="Osman S."/>
            <person name="Markiewicz E."/>
            <person name="Oyono O.L."/>
            <person name="Patti C."/>
            <person name="Phunkhang P."/>
            <person name="Pierre F."/>
            <person name="Priest M."/>
            <person name="Raghuraman S."/>
            <person name="Rege F."/>
            <person name="Reyes R."/>
            <person name="Rise C."/>
            <person name="Rogov P."/>
            <person name="Ross K."/>
            <person name="Ryan E."/>
            <person name="Settipalli S."/>
            <person name="Shea T."/>
            <person name="Sherpa N."/>
            <person name="Shi L."/>
            <person name="Shih D."/>
            <person name="Sparrow T."/>
            <person name="Spaulding J."/>
            <person name="Stalker J."/>
            <person name="Stange-Thomann N."/>
            <person name="Stavropoulos S."/>
            <person name="Stone C."/>
            <person name="Strader C."/>
            <person name="Tesfaye S."/>
            <person name="Thomson T."/>
            <person name="Thoulutsang Y."/>
            <person name="Thoulutsang D."/>
            <person name="Topham K."/>
            <person name="Topping I."/>
            <person name="Tsamla T."/>
            <person name="Vassiliev H."/>
            <person name="Vo A."/>
            <person name="Wangchuk T."/>
            <person name="Wangdi T."/>
            <person name="Weiand M."/>
            <person name="Wilkinson J."/>
            <person name="Wilson A."/>
            <person name="Yadav S."/>
            <person name="Young G."/>
            <person name="Yu Q."/>
            <person name="Zembek L."/>
            <person name="Zhong D."/>
            <person name="Zimmer A."/>
            <person name="Zwirko Z."/>
            <person name="Jaffe D.B."/>
            <person name="Alvarez P."/>
            <person name="Brockman W."/>
            <person name="Butler J."/>
            <person name="Chin C."/>
            <person name="Gnerre S."/>
            <person name="Grabherr M."/>
            <person name="Kleber M."/>
            <person name="Mauceli E."/>
            <person name="MacCallum I."/>
        </authorList>
    </citation>
    <scope>NUCLEOTIDE SEQUENCE [LARGE SCALE GENOMIC DNA]</scope>
    <source>
        <strain evidence="2">MSH-3 / Tucson 14011-0111.49</strain>
    </source>
</reference>
<gene>
    <name evidence="1" type="primary">Dper\GL15641</name>
    <name evidence="1" type="ORF">Dper_GL15641</name>
</gene>
<dbReference type="AlphaFoldDB" id="B4IRU5"/>
<dbReference type="Proteomes" id="UP000008744">
    <property type="component" value="Unassembled WGS sequence"/>
</dbReference>
<dbReference type="HOGENOM" id="CLU_2888120_0_0_1"/>
<organism evidence="2">
    <name type="scientific">Drosophila persimilis</name>
    <name type="common">Fruit fly</name>
    <dbReference type="NCBI Taxonomy" id="7234"/>
    <lineage>
        <taxon>Eukaryota</taxon>
        <taxon>Metazoa</taxon>
        <taxon>Ecdysozoa</taxon>
        <taxon>Arthropoda</taxon>
        <taxon>Hexapoda</taxon>
        <taxon>Insecta</taxon>
        <taxon>Pterygota</taxon>
        <taxon>Neoptera</taxon>
        <taxon>Endopterygota</taxon>
        <taxon>Diptera</taxon>
        <taxon>Brachycera</taxon>
        <taxon>Muscomorpha</taxon>
        <taxon>Ephydroidea</taxon>
        <taxon>Drosophilidae</taxon>
        <taxon>Drosophila</taxon>
        <taxon>Sophophora</taxon>
    </lineage>
</organism>
<evidence type="ECO:0000313" key="1">
    <source>
        <dbReference type="EMBL" id="EDW39389.1"/>
    </source>
</evidence>
<name>B4IRU5_DROPE</name>
<protein>
    <submittedName>
        <fullName evidence="1">GL15641</fullName>
    </submittedName>
</protein>
<evidence type="ECO:0000313" key="2">
    <source>
        <dbReference type="Proteomes" id="UP000008744"/>
    </source>
</evidence>
<keyword evidence="2" id="KW-1185">Reference proteome</keyword>
<proteinExistence type="predicted"/>
<sequence>MFTNLSAIKGEAYGKIMDRGTFGTRTAFHWKPLTVNQVLGITHMQRHPESVSEIVRYTACSDA</sequence>
<dbReference type="EMBL" id="CH696024">
    <property type="protein sequence ID" value="EDW39389.1"/>
    <property type="molecule type" value="Genomic_DNA"/>
</dbReference>
<accession>B4IRU5</accession>